<organism evidence="2 3">
    <name type="scientific">Pseudomonas phage vB_PseuGesM_254</name>
    <dbReference type="NCBI Taxonomy" id="3092638"/>
    <lineage>
        <taxon>Viruses</taxon>
        <taxon>Duplodnaviria</taxon>
        <taxon>Heunggongvirae</taxon>
        <taxon>Uroviricota</taxon>
        <taxon>Caudoviricetes</taxon>
        <taxon>Vandenendeviridae</taxon>
        <taxon>Chemalvirus</taxon>
        <taxon>Chemalvirus PseuGes254</taxon>
    </lineage>
</organism>
<evidence type="ECO:0000313" key="2">
    <source>
        <dbReference type="EMBL" id="WOZ57560.1"/>
    </source>
</evidence>
<sequence length="79" mass="8818">MSSIGLVVIWYLLGLAGCVLGKKADRTLSGKDFTVEDLLLTLILSLFGGLLFLFGLFYFLSRVDFGSRVLIKGKRNEWD</sequence>
<keyword evidence="1" id="KW-0812">Transmembrane</keyword>
<keyword evidence="3" id="KW-1185">Reference proteome</keyword>
<evidence type="ECO:0000256" key="1">
    <source>
        <dbReference type="SAM" id="Phobius"/>
    </source>
</evidence>
<dbReference type="Proteomes" id="UP001305174">
    <property type="component" value="Segment"/>
</dbReference>
<feature type="transmembrane region" description="Helical" evidence="1">
    <location>
        <begin position="37"/>
        <end position="60"/>
    </location>
</feature>
<name>A0AAX4G6P8_9CAUD</name>
<accession>A0AAX4G6P8</accession>
<proteinExistence type="predicted"/>
<evidence type="ECO:0000313" key="3">
    <source>
        <dbReference type="Proteomes" id="UP001305174"/>
    </source>
</evidence>
<keyword evidence="1" id="KW-0472">Membrane</keyword>
<dbReference type="EMBL" id="OR575930">
    <property type="protein sequence ID" value="WOZ57560.1"/>
    <property type="molecule type" value="Genomic_DNA"/>
</dbReference>
<keyword evidence="1" id="KW-1133">Transmembrane helix</keyword>
<protein>
    <submittedName>
        <fullName evidence="2">Uncharacterized protein</fullName>
    </submittedName>
</protein>
<reference evidence="3" key="1">
    <citation type="submission" date="2024-05" db="EMBL/GenBank/DDBJ databases">
        <authorList>
            <person name="Tikunov A.Y."/>
            <person name="Morozova V.V."/>
            <person name="Kozlova Y.N."/>
            <person name="Tikunova N.V."/>
            <person name="Babkin I.V."/>
        </authorList>
    </citation>
    <scope>NUCLEOTIDE SEQUENCE [LARGE SCALE GENOMIC DNA]</scope>
</reference>